<evidence type="ECO:0000256" key="7">
    <source>
        <dbReference type="ARBA" id="ARBA00022989"/>
    </source>
</evidence>
<comment type="subcellular location">
    <subcellularLocation>
        <location evidence="1">Mitochondrion inner membrane</location>
        <topology evidence="1">Single-pass membrane protein</topology>
    </subcellularLocation>
</comment>
<evidence type="ECO:0000256" key="2">
    <source>
        <dbReference type="ARBA" id="ARBA00004673"/>
    </source>
</evidence>
<evidence type="ECO:0000256" key="1">
    <source>
        <dbReference type="ARBA" id="ARBA00004434"/>
    </source>
</evidence>
<dbReference type="PANTHER" id="PTHR11504">
    <property type="entry name" value="CYTOCHROME C OXIDASE POLYPEPTIDE VIA"/>
    <property type="match status" value="1"/>
</dbReference>
<dbReference type="InterPro" id="IPR018507">
    <property type="entry name" value="Cyt_c_oxidase_su6a_CS"/>
</dbReference>
<reference evidence="13 14" key="1">
    <citation type="journal article" date="2023" name="Plant Dis.">
        <title>First Report of Diplodia intermedia Causing Canker and Dieback Diseases on Apple Trees in Canada.</title>
        <authorList>
            <person name="Ellouze W."/>
            <person name="Ilyukhin E."/>
            <person name="Sulman M."/>
            <person name="Ali S."/>
        </authorList>
    </citation>
    <scope>NUCLEOTIDE SEQUENCE [LARGE SCALE GENOMIC DNA]</scope>
    <source>
        <strain evidence="13 14">M45-28</strain>
    </source>
</reference>
<evidence type="ECO:0000256" key="11">
    <source>
        <dbReference type="RuleBase" id="RU004396"/>
    </source>
</evidence>
<dbReference type="EMBL" id="JAKEKT020000048">
    <property type="protein sequence ID" value="KAL1640570.1"/>
    <property type="molecule type" value="Genomic_DNA"/>
</dbReference>
<dbReference type="SUPFAM" id="SSF81411">
    <property type="entry name" value="Mitochondrial cytochrome c oxidase subunit VIa"/>
    <property type="match status" value="1"/>
</dbReference>
<evidence type="ECO:0000313" key="13">
    <source>
        <dbReference type="EMBL" id="KAL1640570.1"/>
    </source>
</evidence>
<evidence type="ECO:0000256" key="5">
    <source>
        <dbReference type="ARBA" id="ARBA00022792"/>
    </source>
</evidence>
<keyword evidence="6" id="KW-0809">Transit peptide</keyword>
<dbReference type="InterPro" id="IPR036418">
    <property type="entry name" value="Cyt_c_oxidase_su6a_sf"/>
</dbReference>
<dbReference type="InterPro" id="IPR001349">
    <property type="entry name" value="Cyt_c_oxidase_su6a"/>
</dbReference>
<comment type="similarity">
    <text evidence="3 11">Belongs to the cytochrome c oxidase subunit 6A family.</text>
</comment>
<evidence type="ECO:0000256" key="6">
    <source>
        <dbReference type="ARBA" id="ARBA00022946"/>
    </source>
</evidence>
<keyword evidence="10 12" id="KW-0472">Membrane</keyword>
<keyword evidence="4" id="KW-0812">Transmembrane</keyword>
<sequence>MLSRAILRRSTQALRAPVTRRTYSSAQGGFEGATENAFNRERAAVKQHAAESSELVKPPTYLIFFSVVLPALAISAANAYRLWSEHWEHESHMPPLEERPEYPYQNIRTKNFFWGDGDKTLFWNDKVNHHKQDE</sequence>
<name>A0ABR3TM34_9PEZI</name>
<keyword evidence="5 12" id="KW-0999">Mitochondrion inner membrane</keyword>
<dbReference type="Pfam" id="PF02046">
    <property type="entry name" value="COX6A"/>
    <property type="match status" value="1"/>
</dbReference>
<keyword evidence="14" id="KW-1185">Reference proteome</keyword>
<evidence type="ECO:0000313" key="14">
    <source>
        <dbReference type="Proteomes" id="UP001521184"/>
    </source>
</evidence>
<keyword evidence="8" id="KW-0560">Oxidoreductase</keyword>
<evidence type="ECO:0000256" key="8">
    <source>
        <dbReference type="ARBA" id="ARBA00023002"/>
    </source>
</evidence>
<dbReference type="PANTHER" id="PTHR11504:SF0">
    <property type="entry name" value="CYTOCHROME C OXIDASE SUBUNIT"/>
    <property type="match status" value="1"/>
</dbReference>
<comment type="caution">
    <text evidence="13">The sequence shown here is derived from an EMBL/GenBank/DDBJ whole genome shotgun (WGS) entry which is preliminary data.</text>
</comment>
<protein>
    <recommendedName>
        <fullName evidence="12">Cytochrome c oxidase subunit</fullName>
    </recommendedName>
    <alternativeName>
        <fullName evidence="12">Cytochrome c oxidase polypeptide VIa</fullName>
    </alternativeName>
</protein>
<comment type="pathway">
    <text evidence="2">Energy metabolism; oxidative phosphorylation.</text>
</comment>
<dbReference type="PROSITE" id="PS01329">
    <property type="entry name" value="COX6A"/>
    <property type="match status" value="1"/>
</dbReference>
<accession>A0ABR3TM34</accession>
<dbReference type="Proteomes" id="UP001521184">
    <property type="component" value="Unassembled WGS sequence"/>
</dbReference>
<evidence type="ECO:0000256" key="9">
    <source>
        <dbReference type="ARBA" id="ARBA00023128"/>
    </source>
</evidence>
<gene>
    <name evidence="13" type="ORF">SLS58_006765</name>
</gene>
<keyword evidence="9 12" id="KW-0496">Mitochondrion</keyword>
<dbReference type="Gene3D" id="4.10.95.10">
    <property type="entry name" value="Cytochrome c oxidase, subunit VIa"/>
    <property type="match status" value="1"/>
</dbReference>
<evidence type="ECO:0000256" key="3">
    <source>
        <dbReference type="ARBA" id="ARBA00005553"/>
    </source>
</evidence>
<organism evidence="13 14">
    <name type="scientific">Diplodia intermedia</name>
    <dbReference type="NCBI Taxonomy" id="856260"/>
    <lineage>
        <taxon>Eukaryota</taxon>
        <taxon>Fungi</taxon>
        <taxon>Dikarya</taxon>
        <taxon>Ascomycota</taxon>
        <taxon>Pezizomycotina</taxon>
        <taxon>Dothideomycetes</taxon>
        <taxon>Dothideomycetes incertae sedis</taxon>
        <taxon>Botryosphaeriales</taxon>
        <taxon>Botryosphaeriaceae</taxon>
        <taxon>Diplodia</taxon>
    </lineage>
</organism>
<evidence type="ECO:0000256" key="12">
    <source>
        <dbReference type="RuleBase" id="RU004397"/>
    </source>
</evidence>
<proteinExistence type="inferred from homology"/>
<evidence type="ECO:0000256" key="10">
    <source>
        <dbReference type="ARBA" id="ARBA00023136"/>
    </source>
</evidence>
<evidence type="ECO:0000256" key="4">
    <source>
        <dbReference type="ARBA" id="ARBA00022692"/>
    </source>
</evidence>
<keyword evidence="7" id="KW-1133">Transmembrane helix</keyword>